<evidence type="ECO:0000313" key="2">
    <source>
        <dbReference type="Proteomes" id="UP000608522"/>
    </source>
</evidence>
<organism evidence="1 2">
    <name type="scientific">Streptomyces spororaveus</name>
    <dbReference type="NCBI Taxonomy" id="284039"/>
    <lineage>
        <taxon>Bacteria</taxon>
        <taxon>Bacillati</taxon>
        <taxon>Actinomycetota</taxon>
        <taxon>Actinomycetes</taxon>
        <taxon>Kitasatosporales</taxon>
        <taxon>Streptomycetaceae</taxon>
        <taxon>Streptomyces</taxon>
    </lineage>
</organism>
<dbReference type="EMBL" id="BNED01000002">
    <property type="protein sequence ID" value="GHI74636.1"/>
    <property type="molecule type" value="Genomic_DNA"/>
</dbReference>
<proteinExistence type="predicted"/>
<sequence>MAGGGKCVSVHLADQDNKILIMVLNHQTSEQEGAGQVPTEVALQRTVDACGTHTDHHGHTWWALLDAEPRPKKRLA</sequence>
<dbReference type="Proteomes" id="UP000608522">
    <property type="component" value="Unassembled WGS sequence"/>
</dbReference>
<keyword evidence="2" id="KW-1185">Reference proteome</keyword>
<reference evidence="2" key="1">
    <citation type="submission" date="2023-07" db="EMBL/GenBank/DDBJ databases">
        <title>Whole genome shotgun sequence of Streptomyces spororaveus NBRC 15456.</title>
        <authorList>
            <person name="Komaki H."/>
            <person name="Tamura T."/>
        </authorList>
    </citation>
    <scope>NUCLEOTIDE SEQUENCE [LARGE SCALE GENOMIC DNA]</scope>
    <source>
        <strain evidence="2">NBRC 15456</strain>
    </source>
</reference>
<evidence type="ECO:0000313" key="1">
    <source>
        <dbReference type="EMBL" id="GHI74636.1"/>
    </source>
</evidence>
<protein>
    <submittedName>
        <fullName evidence="1">Uncharacterized protein</fullName>
    </submittedName>
</protein>
<gene>
    <name evidence="1" type="ORF">Sspor_01970</name>
</gene>
<name>A0ABQ3T2N4_9ACTN</name>
<comment type="caution">
    <text evidence="1">The sequence shown here is derived from an EMBL/GenBank/DDBJ whole genome shotgun (WGS) entry which is preliminary data.</text>
</comment>
<accession>A0ABQ3T2N4</accession>